<accession>A0AA35ULC9</accession>
<evidence type="ECO:0000313" key="1">
    <source>
        <dbReference type="EMBL" id="CAI9260546.1"/>
    </source>
</evidence>
<gene>
    <name evidence="1" type="ORF">LSALG_LOCUS1378</name>
</gene>
<proteinExistence type="predicted"/>
<keyword evidence="2" id="KW-1185">Reference proteome</keyword>
<dbReference type="EMBL" id="OX465086">
    <property type="protein sequence ID" value="CAI9260546.1"/>
    <property type="molecule type" value="Genomic_DNA"/>
</dbReference>
<dbReference type="Proteomes" id="UP001177003">
    <property type="component" value="Chromosome 0"/>
</dbReference>
<organism evidence="1 2">
    <name type="scientific">Lactuca saligna</name>
    <name type="common">Willowleaf lettuce</name>
    <dbReference type="NCBI Taxonomy" id="75948"/>
    <lineage>
        <taxon>Eukaryota</taxon>
        <taxon>Viridiplantae</taxon>
        <taxon>Streptophyta</taxon>
        <taxon>Embryophyta</taxon>
        <taxon>Tracheophyta</taxon>
        <taxon>Spermatophyta</taxon>
        <taxon>Magnoliopsida</taxon>
        <taxon>eudicotyledons</taxon>
        <taxon>Gunneridae</taxon>
        <taxon>Pentapetalae</taxon>
        <taxon>asterids</taxon>
        <taxon>campanulids</taxon>
        <taxon>Asterales</taxon>
        <taxon>Asteraceae</taxon>
        <taxon>Cichorioideae</taxon>
        <taxon>Cichorieae</taxon>
        <taxon>Lactucinae</taxon>
        <taxon>Lactuca</taxon>
    </lineage>
</organism>
<dbReference type="AlphaFoldDB" id="A0AA35ULC9"/>
<reference evidence="1" key="1">
    <citation type="submission" date="2023-04" db="EMBL/GenBank/DDBJ databases">
        <authorList>
            <person name="Vijverberg K."/>
            <person name="Xiong W."/>
            <person name="Schranz E."/>
        </authorList>
    </citation>
    <scope>NUCLEOTIDE SEQUENCE</scope>
</reference>
<name>A0AA35ULC9_LACSI</name>
<sequence length="96" mass="11497">MFHVNRRIMEVNKEQHEDIPAYDMEYEQDDGTQVYESDTEDGENKDINYNIHLDLEEEIQSTVPTRSPRKRGLTQLSKLKTEYVNYVGRKKRVKFD</sequence>
<evidence type="ECO:0000313" key="2">
    <source>
        <dbReference type="Proteomes" id="UP001177003"/>
    </source>
</evidence>
<protein>
    <submittedName>
        <fullName evidence="1">Uncharacterized protein</fullName>
    </submittedName>
</protein>